<protein>
    <recommendedName>
        <fullName evidence="3">DUF1657 domain-containing protein</fullName>
    </recommendedName>
</protein>
<keyword evidence="1" id="KW-0614">Plasmid</keyword>
<dbReference type="AlphaFoldDB" id="A0A0B6B0C6"/>
<geneLocation type="plasmid" evidence="1 2">
    <name>pBMV_2</name>
</geneLocation>
<dbReference type="Proteomes" id="UP000031829">
    <property type="component" value="Plasmid pBMV_2"/>
</dbReference>
<dbReference type="KEGG" id="bmeg:BG04_5598"/>
<dbReference type="HOGENOM" id="CLU_185905_1_0_9"/>
<gene>
    <name evidence="1" type="ORF">BG04_5598</name>
</gene>
<evidence type="ECO:0008006" key="3">
    <source>
        <dbReference type="Google" id="ProtNLM"/>
    </source>
</evidence>
<dbReference type="EMBL" id="CP009921">
    <property type="protein sequence ID" value="AJI25634.1"/>
    <property type="molecule type" value="Genomic_DNA"/>
</dbReference>
<name>A0A0B6B0C6_PRIM2</name>
<evidence type="ECO:0000313" key="2">
    <source>
        <dbReference type="Proteomes" id="UP000031829"/>
    </source>
</evidence>
<proteinExistence type="predicted"/>
<organism evidence="1 2">
    <name type="scientific">Priestia megaterium (strain ATCC 14581 / DSM 32 / CCUG 1817 / JCM 2506 / NBRC 15308 / NCIMB 9376 / NCTC 10342 / NRRL B-14308 / VKM B-512 / Ford 19)</name>
    <name type="common">Bacillus megaterium</name>
    <dbReference type="NCBI Taxonomy" id="1348623"/>
    <lineage>
        <taxon>Bacteria</taxon>
        <taxon>Bacillati</taxon>
        <taxon>Bacillota</taxon>
        <taxon>Bacilli</taxon>
        <taxon>Bacillales</taxon>
        <taxon>Bacillaceae</taxon>
        <taxon>Priestia</taxon>
    </lineage>
</organism>
<reference evidence="1 2" key="1">
    <citation type="journal article" date="2015" name="Genome Announc.">
        <title>Complete genome sequences for 35 biothreat assay-relevant bacillus species.</title>
        <authorList>
            <person name="Johnson S.L."/>
            <person name="Daligault H.E."/>
            <person name="Davenport K.W."/>
            <person name="Jaissle J."/>
            <person name="Frey K.G."/>
            <person name="Ladner J.T."/>
            <person name="Broomall S.M."/>
            <person name="Bishop-Lilly K.A."/>
            <person name="Bruce D.C."/>
            <person name="Gibbons H.S."/>
            <person name="Coyne S.R."/>
            <person name="Lo C.C."/>
            <person name="Meincke L."/>
            <person name="Munk A.C."/>
            <person name="Koroleva G.I."/>
            <person name="Rosenzweig C.N."/>
            <person name="Palacios G.F."/>
            <person name="Redden C.L."/>
            <person name="Minogue T.D."/>
            <person name="Chain P.S."/>
        </authorList>
    </citation>
    <scope>NUCLEOTIDE SEQUENCE [LARGE SCALE GENOMIC DNA]</scope>
    <source>
        <strain evidence="2">ATCC 14581 / DSM 32 / JCM 2506 / NBRC 15308 / NCIMB 9376 / NCTC 10342 / NRRL B-14308 / VKM B-512</strain>
        <plasmid evidence="1 2">pBMV_2</plasmid>
    </source>
</reference>
<accession>A0A0B6B0C6</accession>
<dbReference type="RefSeq" id="WP_034655740.1">
    <property type="nucleotide sequence ID" value="NZ_BCVB01000027.1"/>
</dbReference>
<dbReference type="GeneID" id="93645910"/>
<dbReference type="Pfam" id="PF07870">
    <property type="entry name" value="DUF1657"/>
    <property type="match status" value="1"/>
</dbReference>
<evidence type="ECO:0000313" key="1">
    <source>
        <dbReference type="EMBL" id="AJI25634.1"/>
    </source>
</evidence>
<dbReference type="InterPro" id="IPR012452">
    <property type="entry name" value="DUF1657"/>
</dbReference>
<sequence length="68" mass="7626">MTIASDVKQCLVSLKGVEAGLSNLALRTQDDQSKQTLHETMNVMNEIVTDLKNRVGELEREEAQYKGF</sequence>